<reference evidence="2 3" key="1">
    <citation type="submission" date="2019-07" db="EMBL/GenBank/DDBJ databases">
        <authorList>
            <person name="Kim J."/>
        </authorList>
    </citation>
    <scope>NUCLEOTIDE SEQUENCE [LARGE SCALE GENOMIC DNA]</scope>
    <source>
        <strain evidence="2 3">G13</strain>
    </source>
</reference>
<dbReference type="InterPro" id="IPR014347">
    <property type="entry name" value="Tautomerase/MIF_sf"/>
</dbReference>
<dbReference type="SUPFAM" id="SSF55331">
    <property type="entry name" value="Tautomerase/MIF"/>
    <property type="match status" value="1"/>
</dbReference>
<evidence type="ECO:0000256" key="1">
    <source>
        <dbReference type="SAM" id="MobiDB-lite"/>
    </source>
</evidence>
<dbReference type="Gene3D" id="3.30.429.10">
    <property type="entry name" value="Macrophage Migration Inhibitory Factor"/>
    <property type="match status" value="1"/>
</dbReference>
<feature type="region of interest" description="Disordered" evidence="1">
    <location>
        <begin position="132"/>
        <end position="156"/>
    </location>
</feature>
<evidence type="ECO:0000313" key="3">
    <source>
        <dbReference type="Proteomes" id="UP000316330"/>
    </source>
</evidence>
<comment type="caution">
    <text evidence="2">The sequence shown here is derived from an EMBL/GenBank/DDBJ whole genome shotgun (WGS) entry which is preliminary data.</text>
</comment>
<gene>
    <name evidence="2" type="ORF">FPZ45_03370</name>
</gene>
<keyword evidence="3" id="KW-1185">Reference proteome</keyword>
<accession>A0A559JSU1</accession>
<dbReference type="OrthoDB" id="5587545at2"/>
<dbReference type="InterPro" id="IPR015017">
    <property type="entry name" value="DUF1904"/>
</dbReference>
<dbReference type="Pfam" id="PF08921">
    <property type="entry name" value="DUF1904"/>
    <property type="match status" value="1"/>
</dbReference>
<organism evidence="2 3">
    <name type="scientific">Cohnella terricola</name>
    <dbReference type="NCBI Taxonomy" id="1289167"/>
    <lineage>
        <taxon>Bacteria</taxon>
        <taxon>Bacillati</taxon>
        <taxon>Bacillota</taxon>
        <taxon>Bacilli</taxon>
        <taxon>Bacillales</taxon>
        <taxon>Paenibacillaceae</taxon>
        <taxon>Cohnella</taxon>
    </lineage>
</organism>
<dbReference type="RefSeq" id="WP_144698451.1">
    <property type="nucleotide sequence ID" value="NZ_VNJJ01000002.1"/>
</dbReference>
<dbReference type="AlphaFoldDB" id="A0A559JSU1"/>
<name>A0A559JSU1_9BACL</name>
<sequence length="156" mass="17535">MPHLLIRGVPPERIRAISGSLVTELAAFCSCPEDYFLLEVLNTTAVFGGEFVPSYPFVEVNWFDRGQDVRDQVAESIDRHIRSQGIEEVEIAFRAYAEDSYYANGKKLAAESAKESELKALRSENQRLKDELQRARKASQAAGSTMSSKLYDALRE</sequence>
<dbReference type="Proteomes" id="UP000316330">
    <property type="component" value="Unassembled WGS sequence"/>
</dbReference>
<proteinExistence type="predicted"/>
<dbReference type="EMBL" id="VNJJ01000002">
    <property type="protein sequence ID" value="TVY02946.1"/>
    <property type="molecule type" value="Genomic_DNA"/>
</dbReference>
<evidence type="ECO:0000313" key="2">
    <source>
        <dbReference type="EMBL" id="TVY02946.1"/>
    </source>
</evidence>
<protein>
    <submittedName>
        <fullName evidence="2">DUF1904 family protein</fullName>
    </submittedName>
</protein>